<dbReference type="Proteomes" id="UP001526430">
    <property type="component" value="Unassembled WGS sequence"/>
</dbReference>
<reference evidence="8 9" key="1">
    <citation type="submission" date="2022-10" db="EMBL/GenBank/DDBJ databases">
        <title>Roseococcus glaciei nov., sp. nov., isolated from glacier.</title>
        <authorList>
            <person name="Liu Q."/>
            <person name="Xin Y.-H."/>
        </authorList>
    </citation>
    <scope>NUCLEOTIDE SEQUENCE [LARGE SCALE GENOMIC DNA]</scope>
    <source>
        <strain evidence="8 9">MDT2-1-1</strain>
    </source>
</reference>
<keyword evidence="3" id="KW-1003">Cell membrane</keyword>
<dbReference type="PIRSF" id="PIRSF004810">
    <property type="entry name" value="ChrA"/>
    <property type="match status" value="1"/>
</dbReference>
<feature type="transmembrane region" description="Helical" evidence="7">
    <location>
        <begin position="342"/>
        <end position="363"/>
    </location>
</feature>
<feature type="transmembrane region" description="Helical" evidence="7">
    <location>
        <begin position="275"/>
        <end position="296"/>
    </location>
</feature>
<feature type="transmembrane region" description="Helical" evidence="7">
    <location>
        <begin position="153"/>
        <end position="173"/>
    </location>
</feature>
<keyword evidence="4 7" id="KW-0812">Transmembrane</keyword>
<feature type="transmembrane region" description="Helical" evidence="7">
    <location>
        <begin position="100"/>
        <end position="121"/>
    </location>
</feature>
<keyword evidence="9" id="KW-1185">Reference proteome</keyword>
<evidence type="ECO:0000256" key="7">
    <source>
        <dbReference type="SAM" id="Phobius"/>
    </source>
</evidence>
<sequence length="420" mass="43922">MPVWIRIGLLSFGGPAAQIALMHRELVQERRWVGEARFLHALNFCMLLPGPEATQLATYLGWLMHGVKGGVVAGALFVLPGALVLLLLSLIYAVLGEVPLVAALFFGLKCAVLVLVIEALLRVARRALHGPVPWIVAAVAFVALFFVDVPFPAVVLGAALAGWAAPGAFAPAAHKGEAADAPAALDAMLLADPGRIASLTAAARRAGLVALVLWLWPVALLGVQGGLWGDIAWFFSKMAVVTFGGAYAVLAYVAQEAVEHYRWLSASEMLAGLGLAETTPGPLILVLEFVGFLAGWRHGGLVSGVAAAALTVWVTFVPCFAWIFLGAPFVERLHGHAKLSGALAGVTAAVVGVIANLALWFGLRVIFPETEGPMPVLAGMRWDALALSILAALALFRFRLGVVPTLGVTAVAGLAVSLVL</sequence>
<evidence type="ECO:0000313" key="9">
    <source>
        <dbReference type="Proteomes" id="UP001526430"/>
    </source>
</evidence>
<evidence type="ECO:0000256" key="2">
    <source>
        <dbReference type="ARBA" id="ARBA00005262"/>
    </source>
</evidence>
<dbReference type="InterPro" id="IPR014047">
    <property type="entry name" value="Chr_Tranpt_l_chain"/>
</dbReference>
<dbReference type="PANTHER" id="PTHR33567">
    <property type="entry name" value="CHROMATE ION TRANSPORTER (EUROFUNG)"/>
    <property type="match status" value="1"/>
</dbReference>
<feature type="transmembrane region" description="Helical" evidence="7">
    <location>
        <begin position="206"/>
        <end position="225"/>
    </location>
</feature>
<dbReference type="PANTHER" id="PTHR33567:SF3">
    <property type="entry name" value="CHROMATE ION TRANSPORTER (EUROFUNG)"/>
    <property type="match status" value="1"/>
</dbReference>
<keyword evidence="5 7" id="KW-1133">Transmembrane helix</keyword>
<comment type="subcellular location">
    <subcellularLocation>
        <location evidence="1">Cell membrane</location>
        <topology evidence="1">Multi-pass membrane protein</topology>
    </subcellularLocation>
</comment>
<gene>
    <name evidence="8" type="primary">chrA</name>
    <name evidence="8" type="ORF">OF850_03050</name>
</gene>
<keyword evidence="6 7" id="KW-0472">Membrane</keyword>
<name>A0ABT3NSQ9_9PROT</name>
<feature type="transmembrane region" description="Helical" evidence="7">
    <location>
        <begin position="402"/>
        <end position="419"/>
    </location>
</feature>
<feature type="transmembrane region" description="Helical" evidence="7">
    <location>
        <begin position="71"/>
        <end position="94"/>
    </location>
</feature>
<evidence type="ECO:0000256" key="4">
    <source>
        <dbReference type="ARBA" id="ARBA00022692"/>
    </source>
</evidence>
<proteinExistence type="inferred from homology"/>
<organism evidence="8 9">
    <name type="scientific">Sabulicella glaciei</name>
    <dbReference type="NCBI Taxonomy" id="2984948"/>
    <lineage>
        <taxon>Bacteria</taxon>
        <taxon>Pseudomonadati</taxon>
        <taxon>Pseudomonadota</taxon>
        <taxon>Alphaproteobacteria</taxon>
        <taxon>Acetobacterales</taxon>
        <taxon>Acetobacteraceae</taxon>
        <taxon>Sabulicella</taxon>
    </lineage>
</organism>
<feature type="transmembrane region" description="Helical" evidence="7">
    <location>
        <begin position="302"/>
        <end position="330"/>
    </location>
</feature>
<dbReference type="NCBIfam" id="TIGR00937">
    <property type="entry name" value="2A51"/>
    <property type="match status" value="1"/>
</dbReference>
<accession>A0ABT3NSQ9</accession>
<evidence type="ECO:0000256" key="1">
    <source>
        <dbReference type="ARBA" id="ARBA00004651"/>
    </source>
</evidence>
<evidence type="ECO:0000256" key="3">
    <source>
        <dbReference type="ARBA" id="ARBA00022475"/>
    </source>
</evidence>
<comment type="caution">
    <text evidence="8">The sequence shown here is derived from an EMBL/GenBank/DDBJ whole genome shotgun (WGS) entry which is preliminary data.</text>
</comment>
<dbReference type="Pfam" id="PF02417">
    <property type="entry name" value="Chromate_transp"/>
    <property type="match status" value="2"/>
</dbReference>
<evidence type="ECO:0000256" key="5">
    <source>
        <dbReference type="ARBA" id="ARBA00022989"/>
    </source>
</evidence>
<evidence type="ECO:0000313" key="8">
    <source>
        <dbReference type="EMBL" id="MCW8084594.1"/>
    </source>
</evidence>
<feature type="transmembrane region" description="Helical" evidence="7">
    <location>
        <begin position="231"/>
        <end position="254"/>
    </location>
</feature>
<dbReference type="InterPro" id="IPR003370">
    <property type="entry name" value="Chromate_transpt"/>
</dbReference>
<protein>
    <submittedName>
        <fullName evidence="8">Chromate efflux transporter</fullName>
    </submittedName>
</protein>
<feature type="transmembrane region" description="Helical" evidence="7">
    <location>
        <begin position="128"/>
        <end position="147"/>
    </location>
</feature>
<dbReference type="EMBL" id="JAPFQI010000001">
    <property type="protein sequence ID" value="MCW8084594.1"/>
    <property type="molecule type" value="Genomic_DNA"/>
</dbReference>
<evidence type="ECO:0000256" key="6">
    <source>
        <dbReference type="ARBA" id="ARBA00023136"/>
    </source>
</evidence>
<comment type="similarity">
    <text evidence="2">Belongs to the chromate ion transporter (CHR) (TC 2.A.51) family.</text>
</comment>
<feature type="transmembrane region" description="Helical" evidence="7">
    <location>
        <begin position="375"/>
        <end position="395"/>
    </location>
</feature>